<dbReference type="InterPro" id="IPR022966">
    <property type="entry name" value="RNase_II/R_CS"/>
</dbReference>
<feature type="region of interest" description="Disordered" evidence="2">
    <location>
        <begin position="1008"/>
        <end position="1031"/>
    </location>
</feature>
<keyword evidence="5" id="KW-1185">Reference proteome</keyword>
<reference evidence="4" key="1">
    <citation type="submission" date="2020-01" db="EMBL/GenBank/DDBJ databases">
        <title>Development of genomics and gene disruption for Polysphondylium violaceum indicates a role for the polyketide synthase stlB in stalk morphogenesis.</title>
        <authorList>
            <person name="Narita B."/>
            <person name="Kawabe Y."/>
            <person name="Kin K."/>
            <person name="Saito T."/>
            <person name="Gibbs R."/>
            <person name="Kuspa A."/>
            <person name="Muzny D."/>
            <person name="Queller D."/>
            <person name="Richards S."/>
            <person name="Strassman J."/>
            <person name="Sucgang R."/>
            <person name="Worley K."/>
            <person name="Schaap P."/>
        </authorList>
    </citation>
    <scope>NUCLEOTIDE SEQUENCE</scope>
    <source>
        <strain evidence="4">QSvi11</strain>
    </source>
</reference>
<dbReference type="EMBL" id="AJWJ01000726">
    <property type="protein sequence ID" value="KAF2069176.1"/>
    <property type="molecule type" value="Genomic_DNA"/>
</dbReference>
<name>A0A8J4PTJ6_9MYCE</name>
<accession>A0A8J4PTJ6</accession>
<evidence type="ECO:0000259" key="3">
    <source>
        <dbReference type="SMART" id="SM00955"/>
    </source>
</evidence>
<evidence type="ECO:0000256" key="1">
    <source>
        <dbReference type="RuleBase" id="RU003901"/>
    </source>
</evidence>
<dbReference type="Pfam" id="PF00773">
    <property type="entry name" value="RNB"/>
    <property type="match status" value="1"/>
</dbReference>
<dbReference type="PANTHER" id="PTHR23355">
    <property type="entry name" value="RIBONUCLEASE"/>
    <property type="match status" value="1"/>
</dbReference>
<dbReference type="SUPFAM" id="SSF50249">
    <property type="entry name" value="Nucleic acid-binding proteins"/>
    <property type="match status" value="1"/>
</dbReference>
<proteinExistence type="inferred from homology"/>
<dbReference type="OrthoDB" id="2285229at2759"/>
<feature type="compositionally biased region" description="Polar residues" evidence="2">
    <location>
        <begin position="1008"/>
        <end position="1022"/>
    </location>
</feature>
<dbReference type="InterPro" id="IPR050180">
    <property type="entry name" value="RNR_Ribonuclease"/>
</dbReference>
<comment type="similarity">
    <text evidence="1">Belongs to the RNR ribonuclease family.</text>
</comment>
<sequence length="1031" mass="118527">MLYVKSYLGKQCILKNIRFFCTSTNTLLDNNSSKNNSFINIDSDHFTKISKDNGVHSVSAQNILDLIYKQQNENSNSSNNNSNSNNTSINTTTIVPLQQPAIDINKSLIDDIIQYNGPDKKRFDYAIDQLNRFDIILYFQEGKLSCEYGYVLETNSSWAKIMASSFGKTTNVQKTNILARIPLSLDGDVYNNTDVIEELIDFLHELSIVYPSDKDKAIPTDLLEKIKLFTKKDSLAEFKRVEEELKTKIAPNMSIPSHLQIYLKDEPVQEKDIDIQLEVIDSKAKDVDNNETDKQQQKQQQEEGKKEKEIIYDPIVDLVRIISTRMITINRNQHKYPFQDKLRKITMQFKGMDRYMSPTTPKMLSLMNHFDEYNFKDLCRTMYMDKESFNAKYRQWFDLFHFSALANNLASSMNYQFVNSENIVLFSEHFRNEMKRKESQCKIIQDKKIFLKYICNRLQPISQSPATKLLANDDSVPYIADHNNLPKPNEKQGISYTLSQSFKDYIDLIKMVNSRGDGFNQISDIVWRELLGCFPRKPWVTREILEILNSTLKSKNQARQELFRNHLISDVNYFSTGNINTKPKPSPLEPVRTTFSKGTSFTIDSIDTKDVDDAICLVKEDNGDYRIVVHIADVSSIVKPSTRLFDWALFKTSSLYLPDHTQFMLPEKVTKACSLEPAQDNNCLSFSFKVDVHGNLYDYHVTESVVNNIHKTTYDEVNLVFSDPKSPSLKLNSQQQQELTILLELAQRVKRNREKNAFQIYINQPTYKWDAKTKKIVQRQSVDNTSAQTIVSELMVSANRVASMIATENQLAIPYRCQTKPEFDNVFAHIDWHKYHPSAFILHAISQIDQSTITAENIGHFSLGVGQYTWCTSPIRRFTDILVHTQLKAWLKTKSHVLTKEYMDLITPTISKNSLEIKAIQKKVNRDWGFCYVDQQGPGREYNATIVPPIFEGAGSTHVHLLDQGILVPLVQNMEPTNEIFKVYSMEPSNGGKLTFGTSEMKNLVKSASSSFKKSNQNSMDNKSNHEVIKA</sequence>
<dbReference type="InterPro" id="IPR012340">
    <property type="entry name" value="NA-bd_OB-fold"/>
</dbReference>
<gene>
    <name evidence="4" type="ORF">CYY_009507</name>
</gene>
<evidence type="ECO:0000256" key="2">
    <source>
        <dbReference type="SAM" id="MobiDB-lite"/>
    </source>
</evidence>
<dbReference type="GO" id="GO:0000175">
    <property type="term" value="F:3'-5'-RNA exonuclease activity"/>
    <property type="evidence" value="ECO:0007669"/>
    <property type="project" value="TreeGrafter"/>
</dbReference>
<dbReference type="SMART" id="SM00955">
    <property type="entry name" value="RNB"/>
    <property type="match status" value="1"/>
</dbReference>
<dbReference type="PANTHER" id="PTHR23355:SF9">
    <property type="entry name" value="DIS3-LIKE EXONUCLEASE 2"/>
    <property type="match status" value="1"/>
</dbReference>
<dbReference type="GO" id="GO:0003723">
    <property type="term" value="F:RNA binding"/>
    <property type="evidence" value="ECO:0007669"/>
    <property type="project" value="InterPro"/>
</dbReference>
<dbReference type="AlphaFoldDB" id="A0A8J4PTJ6"/>
<protein>
    <recommendedName>
        <fullName evidence="3">RNB domain-containing protein</fullName>
    </recommendedName>
</protein>
<comment type="caution">
    <text evidence="4">The sequence shown here is derived from an EMBL/GenBank/DDBJ whole genome shotgun (WGS) entry which is preliminary data.</text>
</comment>
<evidence type="ECO:0000313" key="4">
    <source>
        <dbReference type="EMBL" id="KAF2069176.1"/>
    </source>
</evidence>
<organism evidence="4 5">
    <name type="scientific">Polysphondylium violaceum</name>
    <dbReference type="NCBI Taxonomy" id="133409"/>
    <lineage>
        <taxon>Eukaryota</taxon>
        <taxon>Amoebozoa</taxon>
        <taxon>Evosea</taxon>
        <taxon>Eumycetozoa</taxon>
        <taxon>Dictyostelia</taxon>
        <taxon>Dictyosteliales</taxon>
        <taxon>Dictyosteliaceae</taxon>
        <taxon>Polysphondylium</taxon>
    </lineage>
</organism>
<evidence type="ECO:0000313" key="5">
    <source>
        <dbReference type="Proteomes" id="UP000695562"/>
    </source>
</evidence>
<dbReference type="InterPro" id="IPR001900">
    <property type="entry name" value="RNase_II/R"/>
</dbReference>
<dbReference type="Proteomes" id="UP000695562">
    <property type="component" value="Unassembled WGS sequence"/>
</dbReference>
<feature type="region of interest" description="Disordered" evidence="2">
    <location>
        <begin position="284"/>
        <end position="306"/>
    </location>
</feature>
<dbReference type="GO" id="GO:0000932">
    <property type="term" value="C:P-body"/>
    <property type="evidence" value="ECO:0007669"/>
    <property type="project" value="TreeGrafter"/>
</dbReference>
<feature type="domain" description="RNB" evidence="3">
    <location>
        <begin position="592"/>
        <end position="893"/>
    </location>
</feature>
<dbReference type="GO" id="GO:0006402">
    <property type="term" value="P:mRNA catabolic process"/>
    <property type="evidence" value="ECO:0007669"/>
    <property type="project" value="TreeGrafter"/>
</dbReference>
<dbReference type="PROSITE" id="PS01175">
    <property type="entry name" value="RIBONUCLEASE_II"/>
    <property type="match status" value="1"/>
</dbReference>